<protein>
    <submittedName>
        <fullName evidence="1">Uncharacterized protein</fullName>
    </submittedName>
</protein>
<keyword evidence="2" id="KW-1185">Reference proteome</keyword>
<evidence type="ECO:0000313" key="2">
    <source>
        <dbReference type="Proteomes" id="UP000198990"/>
    </source>
</evidence>
<name>A0A1H7F7B5_9FLAO</name>
<accession>A0A1H7F7B5</accession>
<dbReference type="AlphaFoldDB" id="A0A1H7F7B5"/>
<dbReference type="Proteomes" id="UP000198990">
    <property type="component" value="Unassembled WGS sequence"/>
</dbReference>
<sequence>MKKDKYGVKQITQSESSYFNTILESKEFHFTRTILLEKEYVLSTLKVK</sequence>
<organism evidence="1 2">
    <name type="scientific">Maribacter orientalis</name>
    <dbReference type="NCBI Taxonomy" id="228957"/>
    <lineage>
        <taxon>Bacteria</taxon>
        <taxon>Pseudomonadati</taxon>
        <taxon>Bacteroidota</taxon>
        <taxon>Flavobacteriia</taxon>
        <taxon>Flavobacteriales</taxon>
        <taxon>Flavobacteriaceae</taxon>
        <taxon>Maribacter</taxon>
    </lineage>
</organism>
<dbReference type="STRING" id="228957.SAMN04488008_10179"/>
<dbReference type="EMBL" id="FNZN01000001">
    <property type="protein sequence ID" value="SEK22001.1"/>
    <property type="molecule type" value="Genomic_DNA"/>
</dbReference>
<evidence type="ECO:0000313" key="1">
    <source>
        <dbReference type="EMBL" id="SEK22001.1"/>
    </source>
</evidence>
<proteinExistence type="predicted"/>
<gene>
    <name evidence="1" type="ORF">SAMN04488008_10179</name>
</gene>
<reference evidence="2" key="1">
    <citation type="submission" date="2016-10" db="EMBL/GenBank/DDBJ databases">
        <authorList>
            <person name="Varghese N."/>
            <person name="Submissions S."/>
        </authorList>
    </citation>
    <scope>NUCLEOTIDE SEQUENCE [LARGE SCALE GENOMIC DNA]</scope>
    <source>
        <strain evidence="2">DSM 16471</strain>
    </source>
</reference>